<evidence type="ECO:0000256" key="4">
    <source>
        <dbReference type="ARBA" id="ARBA00022827"/>
    </source>
</evidence>
<sequence length="415" mass="45681">MRGLRGYSVDMSTHEPLGPLDKDYLAADLYGYQGLLTEEENAAVLRTRRFLEDEVRPRANEFWEKAESPRHLLPRLADLDIVGLDYEFDGNPASRKILSGWLSLEFSRVDPSTGTMFTVHSGLAMSSIAILGSDEQKDRWLPAMKRMEKIGAFGLSEPRGGSDVAGGLETTARRDGDEWVLNGSKRWIGNATFADLIVVFAKDEADGEVKGFVLEKGENGFPDGFRAEKIERKYSLRAVENADLYFEDCRIPAADKLENANSFADTAKVLSLTRGGVAWGAVGIMIGAFERAVDYAREREQFGAPIASFQLISDLVARMAGNITASLGMALRVSQLQDSGVRHDEHAALSKAYCTTRLREVVGWAREILGGNGIVLDYDVIRFFADAEAVYSYEGTSQMNNLIVGRGVTGYSAFV</sequence>
<dbReference type="AlphaFoldDB" id="A0A1I0SRF0"/>
<dbReference type="Pfam" id="PF02770">
    <property type="entry name" value="Acyl-CoA_dh_M"/>
    <property type="match status" value="1"/>
</dbReference>
<reference evidence="9 10" key="1">
    <citation type="submission" date="2016-10" db="EMBL/GenBank/DDBJ databases">
        <authorList>
            <person name="de Groot N.N."/>
        </authorList>
    </citation>
    <scope>NUCLEOTIDE SEQUENCE [LARGE SCALE GENOMIC DNA]</scope>
    <source>
        <strain evidence="9 10">DSM 44908</strain>
    </source>
</reference>
<evidence type="ECO:0000256" key="5">
    <source>
        <dbReference type="RuleBase" id="RU362125"/>
    </source>
</evidence>
<dbReference type="SUPFAM" id="SSF47203">
    <property type="entry name" value="Acyl-CoA dehydrogenase C-terminal domain-like"/>
    <property type="match status" value="1"/>
</dbReference>
<dbReference type="PROSITE" id="PS00073">
    <property type="entry name" value="ACYL_COA_DH_2"/>
    <property type="match status" value="1"/>
</dbReference>
<keyword evidence="4 5" id="KW-0274">FAD</keyword>
<dbReference type="SUPFAM" id="SSF56645">
    <property type="entry name" value="Acyl-CoA dehydrogenase NM domain-like"/>
    <property type="match status" value="1"/>
</dbReference>
<comment type="similarity">
    <text evidence="2 5">Belongs to the acyl-CoA dehydrogenase family.</text>
</comment>
<name>A0A1I0SRF0_9NOCA</name>
<keyword evidence="3 5" id="KW-0285">Flavoprotein</keyword>
<dbReference type="Pfam" id="PF00441">
    <property type="entry name" value="Acyl-CoA_dh_1"/>
    <property type="match status" value="1"/>
</dbReference>
<dbReference type="InterPro" id="IPR006089">
    <property type="entry name" value="Acyl-CoA_DH_CS"/>
</dbReference>
<dbReference type="PROSITE" id="PS00072">
    <property type="entry name" value="ACYL_COA_DH_1"/>
    <property type="match status" value="1"/>
</dbReference>
<organism evidence="9 10">
    <name type="scientific">Rhodococcoides kroppenstedtii</name>
    <dbReference type="NCBI Taxonomy" id="293050"/>
    <lineage>
        <taxon>Bacteria</taxon>
        <taxon>Bacillati</taxon>
        <taxon>Actinomycetota</taxon>
        <taxon>Actinomycetes</taxon>
        <taxon>Mycobacteriales</taxon>
        <taxon>Nocardiaceae</taxon>
        <taxon>Rhodococcoides</taxon>
    </lineage>
</organism>
<dbReference type="InterPro" id="IPR013786">
    <property type="entry name" value="AcylCoA_DH/ox_N"/>
</dbReference>
<accession>A0A1I0SRF0</accession>
<comment type="cofactor">
    <cofactor evidence="1 5">
        <name>FAD</name>
        <dbReference type="ChEBI" id="CHEBI:57692"/>
    </cofactor>
</comment>
<dbReference type="InterPro" id="IPR009100">
    <property type="entry name" value="AcylCoA_DH/oxidase_NM_dom_sf"/>
</dbReference>
<dbReference type="GO" id="GO:0003995">
    <property type="term" value="F:acyl-CoA dehydrogenase activity"/>
    <property type="evidence" value="ECO:0007669"/>
    <property type="project" value="InterPro"/>
</dbReference>
<dbReference type="Gene3D" id="1.10.540.10">
    <property type="entry name" value="Acyl-CoA dehydrogenase/oxidase, N-terminal domain"/>
    <property type="match status" value="1"/>
</dbReference>
<dbReference type="PANTHER" id="PTHR43188">
    <property type="entry name" value="ACYL-COENZYME A OXIDASE"/>
    <property type="match status" value="1"/>
</dbReference>
<dbReference type="GO" id="GO:0006635">
    <property type="term" value="P:fatty acid beta-oxidation"/>
    <property type="evidence" value="ECO:0007669"/>
    <property type="project" value="InterPro"/>
</dbReference>
<dbReference type="Proteomes" id="UP000182054">
    <property type="component" value="Unassembled WGS sequence"/>
</dbReference>
<keyword evidence="5" id="KW-0560">Oxidoreductase</keyword>
<evidence type="ECO:0000259" key="7">
    <source>
        <dbReference type="Pfam" id="PF02770"/>
    </source>
</evidence>
<dbReference type="PANTHER" id="PTHR43188:SF1">
    <property type="entry name" value="ACYL-COA DEHYDROGENASE"/>
    <property type="match status" value="1"/>
</dbReference>
<evidence type="ECO:0000256" key="3">
    <source>
        <dbReference type="ARBA" id="ARBA00022630"/>
    </source>
</evidence>
<evidence type="ECO:0000259" key="6">
    <source>
        <dbReference type="Pfam" id="PF00441"/>
    </source>
</evidence>
<dbReference type="EMBL" id="FOJN01000002">
    <property type="protein sequence ID" value="SFA42090.1"/>
    <property type="molecule type" value="Genomic_DNA"/>
</dbReference>
<dbReference type="InterPro" id="IPR045008">
    <property type="entry name" value="ACX4-like"/>
</dbReference>
<evidence type="ECO:0000313" key="9">
    <source>
        <dbReference type="EMBL" id="SFA42090.1"/>
    </source>
</evidence>
<evidence type="ECO:0000256" key="1">
    <source>
        <dbReference type="ARBA" id="ARBA00001974"/>
    </source>
</evidence>
<gene>
    <name evidence="9" type="ORF">SAMN05444374_102186</name>
</gene>
<proteinExistence type="inferred from homology"/>
<dbReference type="InterPro" id="IPR009075">
    <property type="entry name" value="AcylCo_DH/oxidase_C"/>
</dbReference>
<evidence type="ECO:0000313" key="10">
    <source>
        <dbReference type="Proteomes" id="UP000182054"/>
    </source>
</evidence>
<evidence type="ECO:0000259" key="8">
    <source>
        <dbReference type="Pfam" id="PF02771"/>
    </source>
</evidence>
<dbReference type="Gene3D" id="1.20.140.10">
    <property type="entry name" value="Butyryl-CoA Dehydrogenase, subunit A, domain 3"/>
    <property type="match status" value="1"/>
</dbReference>
<protein>
    <submittedName>
        <fullName evidence="9">Glutaryl-CoA dehydrogenase</fullName>
    </submittedName>
</protein>
<dbReference type="Gene3D" id="2.40.110.10">
    <property type="entry name" value="Butyryl-CoA Dehydrogenase, subunit A, domain 2"/>
    <property type="match status" value="1"/>
</dbReference>
<feature type="domain" description="Acyl-CoA dehydrogenase/oxidase N-terminal" evidence="8">
    <location>
        <begin position="37"/>
        <end position="148"/>
    </location>
</feature>
<dbReference type="GO" id="GO:0050660">
    <property type="term" value="F:flavin adenine dinucleotide binding"/>
    <property type="evidence" value="ECO:0007669"/>
    <property type="project" value="InterPro"/>
</dbReference>
<feature type="domain" description="Acyl-CoA oxidase/dehydrogenase middle" evidence="7">
    <location>
        <begin position="152"/>
        <end position="249"/>
    </location>
</feature>
<dbReference type="InterPro" id="IPR037069">
    <property type="entry name" value="AcylCoA_DH/ox_N_sf"/>
</dbReference>
<dbReference type="InterPro" id="IPR036250">
    <property type="entry name" value="AcylCo_DH-like_C"/>
</dbReference>
<dbReference type="InterPro" id="IPR046373">
    <property type="entry name" value="Acyl-CoA_Oxase/DH_mid-dom_sf"/>
</dbReference>
<evidence type="ECO:0000256" key="2">
    <source>
        <dbReference type="ARBA" id="ARBA00009347"/>
    </source>
</evidence>
<feature type="domain" description="Acyl-CoA dehydrogenase/oxidase C-terminal" evidence="6">
    <location>
        <begin position="267"/>
        <end position="408"/>
    </location>
</feature>
<dbReference type="InterPro" id="IPR006091">
    <property type="entry name" value="Acyl-CoA_Oxase/DH_mid-dom"/>
</dbReference>
<dbReference type="Pfam" id="PF02771">
    <property type="entry name" value="Acyl-CoA_dh_N"/>
    <property type="match status" value="1"/>
</dbReference>